<dbReference type="PANTHER" id="PTHR10845">
    <property type="entry name" value="REGULATOR OF G PROTEIN SIGNALING"/>
    <property type="match status" value="1"/>
</dbReference>
<accession>A0A9W8AZB6</accession>
<dbReference type="CDD" id="cd07440">
    <property type="entry name" value="RGS"/>
    <property type="match status" value="1"/>
</dbReference>
<dbReference type="InterPro" id="IPR044926">
    <property type="entry name" value="RGS_subdomain_2"/>
</dbReference>
<feature type="region of interest" description="Disordered" evidence="1">
    <location>
        <begin position="948"/>
        <end position="982"/>
    </location>
</feature>
<feature type="region of interest" description="Disordered" evidence="1">
    <location>
        <begin position="1371"/>
        <end position="1399"/>
    </location>
</feature>
<dbReference type="Pfam" id="PF00615">
    <property type="entry name" value="RGS"/>
    <property type="match status" value="1"/>
</dbReference>
<dbReference type="OrthoDB" id="196547at2759"/>
<name>A0A9W8AZB6_9FUNG</name>
<dbReference type="Gene3D" id="1.10.167.10">
    <property type="entry name" value="Regulator of G-protein Signalling 4, domain 2"/>
    <property type="match status" value="1"/>
</dbReference>
<evidence type="ECO:0000313" key="4">
    <source>
        <dbReference type="Proteomes" id="UP001150925"/>
    </source>
</evidence>
<dbReference type="SUPFAM" id="SSF48097">
    <property type="entry name" value="Regulator of G-protein signaling, RGS"/>
    <property type="match status" value="1"/>
</dbReference>
<organism evidence="3 4">
    <name type="scientific">Dispira parvispora</name>
    <dbReference type="NCBI Taxonomy" id="1520584"/>
    <lineage>
        <taxon>Eukaryota</taxon>
        <taxon>Fungi</taxon>
        <taxon>Fungi incertae sedis</taxon>
        <taxon>Zoopagomycota</taxon>
        <taxon>Kickxellomycotina</taxon>
        <taxon>Dimargaritomycetes</taxon>
        <taxon>Dimargaritales</taxon>
        <taxon>Dimargaritaceae</taxon>
        <taxon>Dispira</taxon>
    </lineage>
</organism>
<feature type="region of interest" description="Disordered" evidence="1">
    <location>
        <begin position="796"/>
        <end position="826"/>
    </location>
</feature>
<dbReference type="Proteomes" id="UP001150925">
    <property type="component" value="Unassembled WGS sequence"/>
</dbReference>
<feature type="compositionally biased region" description="Low complexity" evidence="1">
    <location>
        <begin position="1277"/>
        <end position="1303"/>
    </location>
</feature>
<feature type="compositionally biased region" description="Polar residues" evidence="1">
    <location>
        <begin position="948"/>
        <end position="964"/>
    </location>
</feature>
<keyword evidence="4" id="KW-1185">Reference proteome</keyword>
<feature type="region of interest" description="Disordered" evidence="1">
    <location>
        <begin position="1088"/>
        <end position="1126"/>
    </location>
</feature>
<dbReference type="InterPro" id="IPR016137">
    <property type="entry name" value="RGS"/>
</dbReference>
<dbReference type="InterPro" id="IPR036305">
    <property type="entry name" value="RGS_sf"/>
</dbReference>
<dbReference type="PANTHER" id="PTHR10845:SF192">
    <property type="entry name" value="DOUBLE HIT, ISOFORM B"/>
    <property type="match status" value="1"/>
</dbReference>
<feature type="domain" description="RGS" evidence="2">
    <location>
        <begin position="413"/>
        <end position="533"/>
    </location>
</feature>
<sequence length="1505" mass="166718">MSTALYTLRQSTEDMWAPADMVDNNYSHAQQSTNTTRPPTKYWATLPKRNRRSTVTSFTVSNFTRAVVNYAKFHKALPPSVSPAQPICPPTPLETPSVVHSPPSISPSPASVTQNMPLFPTGSSLGDLWSNRRGFTSPSRRVRGSFLKSLRQRRASVHIASYVRITAMVTPVQMFPVTVKKTDSIEELARHIEAEYAFRYPTGTTAVGSPDLNEVMQTNCDLPFYGQAKQPQGTSSPSSSSPAKEGTVHLPLVCGALLVSDTPLVFESQVGDVLNMDDVVQVVNLNGADDDEPDVSDEQEITEAVVPSALTKSPATTTGQSMVVNGGTESDVLVTPTSDTALSDFHRRSVDTLGSFASAVSDTALRAALHQAPAVTLPETCLSAVPELEPGAYKSQALFSVDRLPRLALPHVRFHNLLRLPNSAPYFLHFCLEAGEFAVESALFWLDVERFRQTSSNVCRLMANYIYITYLIPQAPLFVNISSELRQDIPWPFGSGWEANTEVFDEAQEWVFQMMKHRLLRRFEQSEDFQDMFHDERFIPQEYVSDHEVLDESAFAWCPVDLDTVLWINDVDHNHNDSKLAAELGRLSDESREDLIRRIMGQFHPLPTSLARTQGYFTHPRHISILQKGLRRQRNKRLLKFFGDKPEEEALISQSHLPVHDSALLAFRKQQKSRSGSMSRLGDHYGERNIVGHTGSPKGTVPLDTLGSAAGRGEAELQSGHRLTDSIEPQELPARWESASLAPSFTSSLMGDPHWDTYNRKKKLEKLREFFGDRIPMSVLVEQQLVDADEEEEWAMVEDNSDRESSADEDYLPRLPNGRELTQEEKRVLTKRHRKLKYMLGEPLGAATVAHNVTNPYLRYSMDRRRSHSISETGSVQMMSPTTVLNSSVTLEAPPGGSHGGKKDLKSGRTPPPPVHSVQWHEDAMSGGNLSLRRGQEPLELEMVRRAQSSPASLLKSTKAASQETCRRPGHMEPLQRGTSVDYGVTGDQSTILGSSDYLYVSPSLPDLRCYDGPIPLREQLSPALVDSEMYPKSKLGSKMSHSEEDLSPMSHRTACSSLQSSQASLPPAVKERAMRRRQMEKLRDVLGPNVPLDSLSGDARNFPECSKNPRNRAPAGSIGGDSGVKKSRSAFFHERIPSTSSNPNSLEMSPWVTPNQQGKVLTPEEKAVHMKRANKLERMFGEHLPTRTRLQLIRQMPAHTGGDRDSVCDVSGTAISPGLRRSSMSDSPALRPGFSRTHSHSRSYSGHGPGHPTQDVAQSTRPSLPAGQHSAMDRQPSNSSVASYSSTSSSSSVHPSSLPEVPSEARRGEIRRSLTMFLDDEEAVSDFIEYVTEVTLSRRGSAASEKVGHLATKNKGAGRVPVTVEHRPLATGGAEHHCRNGNPAQVSDSNRNSDDENGEDELFLASKRARQRRLLKLHQFFGDAPSSESLLAQNILFTRLEPLIEHQIHRQLSQEQYHPHHQSRGVRVGGSSSQRGNGGATSIDTQAIKRNLKQDLKLFRQQMS</sequence>
<dbReference type="EMBL" id="JANBPY010000096">
    <property type="protein sequence ID" value="KAJ1969085.1"/>
    <property type="molecule type" value="Genomic_DNA"/>
</dbReference>
<dbReference type="SMART" id="SM00315">
    <property type="entry name" value="RGS"/>
    <property type="match status" value="1"/>
</dbReference>
<feature type="compositionally biased region" description="Low complexity" evidence="1">
    <location>
        <begin position="1466"/>
        <end position="1476"/>
    </location>
</feature>
<protein>
    <recommendedName>
        <fullName evidence="2">RGS domain-containing protein</fullName>
    </recommendedName>
</protein>
<feature type="region of interest" description="Disordered" evidence="1">
    <location>
        <begin position="890"/>
        <end position="915"/>
    </location>
</feature>
<feature type="region of interest" description="Disordered" evidence="1">
    <location>
        <begin position="671"/>
        <end position="707"/>
    </location>
</feature>
<gene>
    <name evidence="3" type="ORF">IWQ62_000843</name>
</gene>
<feature type="region of interest" description="Disordered" evidence="1">
    <location>
        <begin position="1455"/>
        <end position="1488"/>
    </location>
</feature>
<evidence type="ECO:0000313" key="3">
    <source>
        <dbReference type="EMBL" id="KAJ1969085.1"/>
    </source>
</evidence>
<evidence type="ECO:0000259" key="2">
    <source>
        <dbReference type="PROSITE" id="PS50132"/>
    </source>
</evidence>
<dbReference type="PROSITE" id="PS50132">
    <property type="entry name" value="RGS"/>
    <property type="match status" value="1"/>
</dbReference>
<proteinExistence type="predicted"/>
<dbReference type="PRINTS" id="PR01301">
    <property type="entry name" value="RGSPROTEIN"/>
</dbReference>
<comment type="caution">
    <text evidence="3">The sequence shown here is derived from an EMBL/GenBank/DDBJ whole genome shotgun (WGS) entry which is preliminary data.</text>
</comment>
<feature type="region of interest" description="Disordered" evidence="1">
    <location>
        <begin position="1199"/>
        <end position="1307"/>
    </location>
</feature>
<feature type="region of interest" description="Disordered" evidence="1">
    <location>
        <begin position="224"/>
        <end position="246"/>
    </location>
</feature>
<reference evidence="3" key="1">
    <citation type="submission" date="2022-07" db="EMBL/GenBank/DDBJ databases">
        <title>Phylogenomic reconstructions and comparative analyses of Kickxellomycotina fungi.</title>
        <authorList>
            <person name="Reynolds N.K."/>
            <person name="Stajich J.E."/>
            <person name="Barry K."/>
            <person name="Grigoriev I.V."/>
            <person name="Crous P."/>
            <person name="Smith M.E."/>
        </authorList>
    </citation>
    <scope>NUCLEOTIDE SEQUENCE</scope>
    <source>
        <strain evidence="3">RSA 1196</strain>
    </source>
</reference>
<evidence type="ECO:0000256" key="1">
    <source>
        <dbReference type="SAM" id="MobiDB-lite"/>
    </source>
</evidence>